<name>A0A1M6B3P4_9FIRM</name>
<evidence type="ECO:0000313" key="2">
    <source>
        <dbReference type="Proteomes" id="UP000184342"/>
    </source>
</evidence>
<gene>
    <name evidence="1" type="ORF">SAMN02745691_00250</name>
</gene>
<proteinExistence type="predicted"/>
<dbReference type="InterPro" id="IPR025915">
    <property type="entry name" value="Phage_gp49_66"/>
</dbReference>
<organism evidence="1 2">
    <name type="scientific">Parasporobacterium paucivorans DSM 15970</name>
    <dbReference type="NCBI Taxonomy" id="1122934"/>
    <lineage>
        <taxon>Bacteria</taxon>
        <taxon>Bacillati</taxon>
        <taxon>Bacillota</taxon>
        <taxon>Clostridia</taxon>
        <taxon>Lachnospirales</taxon>
        <taxon>Lachnospiraceae</taxon>
        <taxon>Parasporobacterium</taxon>
    </lineage>
</organism>
<protein>
    <submittedName>
        <fullName evidence="1">Phage protein (N4 Gp49/phage Sf6 gene 66) family protein</fullName>
    </submittedName>
</protein>
<dbReference type="STRING" id="1122934.SAMN02745691_00250"/>
<dbReference type="RefSeq" id="WP_073992553.1">
    <property type="nucleotide sequence ID" value="NZ_FQYT01000003.1"/>
</dbReference>
<dbReference type="Pfam" id="PF13876">
    <property type="entry name" value="Phage_gp49_66"/>
    <property type="match status" value="1"/>
</dbReference>
<dbReference type="Proteomes" id="UP000184342">
    <property type="component" value="Unassembled WGS sequence"/>
</dbReference>
<sequence>MKKGRTVTQEQIDDLINTAMVVADVAFDKCLIVTVQLENGFILTESSACVSPENFSATIGYGICMDRIKNKLWELEGYKLQCELSEE</sequence>
<dbReference type="EMBL" id="FQYT01000003">
    <property type="protein sequence ID" value="SHI43287.1"/>
    <property type="molecule type" value="Genomic_DNA"/>
</dbReference>
<evidence type="ECO:0000313" key="1">
    <source>
        <dbReference type="EMBL" id="SHI43287.1"/>
    </source>
</evidence>
<accession>A0A1M6B3P4</accession>
<dbReference type="AlphaFoldDB" id="A0A1M6B3P4"/>
<dbReference type="OrthoDB" id="9806476at2"/>
<keyword evidence="2" id="KW-1185">Reference proteome</keyword>
<reference evidence="1 2" key="1">
    <citation type="submission" date="2016-11" db="EMBL/GenBank/DDBJ databases">
        <authorList>
            <person name="Jaros S."/>
            <person name="Januszkiewicz K."/>
            <person name="Wedrychowicz H."/>
        </authorList>
    </citation>
    <scope>NUCLEOTIDE SEQUENCE [LARGE SCALE GENOMIC DNA]</scope>
    <source>
        <strain evidence="1 2">DSM 15970</strain>
    </source>
</reference>